<evidence type="ECO:0000256" key="3">
    <source>
        <dbReference type="ARBA" id="ARBA00023125"/>
    </source>
</evidence>
<dbReference type="InterPro" id="IPR058606">
    <property type="entry name" value="HTH_Cic_C"/>
</dbReference>
<feature type="region of interest" description="Disordered" evidence="6">
    <location>
        <begin position="368"/>
        <end position="407"/>
    </location>
</feature>
<feature type="region of interest" description="Disordered" evidence="6">
    <location>
        <begin position="880"/>
        <end position="933"/>
    </location>
</feature>
<dbReference type="GO" id="GO:0000977">
    <property type="term" value="F:RNA polymerase II transcription regulatory region sequence-specific DNA binding"/>
    <property type="evidence" value="ECO:0007669"/>
    <property type="project" value="TreeGrafter"/>
</dbReference>
<dbReference type="CDD" id="cd21990">
    <property type="entry name" value="HMG-box_CIC-like"/>
    <property type="match status" value="1"/>
</dbReference>
<feature type="region of interest" description="Disordered" evidence="6">
    <location>
        <begin position="623"/>
        <end position="660"/>
    </location>
</feature>
<feature type="compositionally biased region" description="Basic and acidic residues" evidence="6">
    <location>
        <begin position="683"/>
        <end position="693"/>
    </location>
</feature>
<sequence>MWVTLYGDVVSNPNGIRKKYNGKQWRRLCSKPNCNKESQRRGYCSRHLSQKGNGLRGTFPRAGSKQDGEDTSRDSETSPNAQDRRVTGRFDQEETDVANMLVSLGSSRSATPAAFSPGTAGSPVARLGGVPSPVTVGPRQNVFLPIGGGAPAYPPYHQPVIRPELVRPVQTAQSVIRVSPRPRPWGNINSIENAQALQHNSPVEERVVTLAPHTSVMPLILLLLVGSLYIVPQHQDQKNLIVIKNVMNGRIDEAKSPQRRVIQSDHMRSAQPAVIVHPTQLVPILPAAPQSRSVPAGVIVTPEQAIESSSPQQTTSNLIQSSQVGSPASAFAVPWHAIVPILSGGSGIHAGTISPNSNDISETDIADHEVVPTPPDDEDDDDVFESESGDSSGGMEIGRTSTTPQRRTQSMSALHGRDAKRFSPQHQFSVSVPTKKEHNVLGRNLLHGRTDLVPIRRRSMNSHFSLENVLEEHVMPFAPFIGNNFLFIQDARPHVAREVEVLNYLRSVNIPTMNWPPRSPDMNPIEHHGMHLNDQSDNTYQNNKERIRRPMNAFMIFSKRHRGLVHQRHPNQDNRTVSKILGEWWYALGPVEKKKYHELATEVKEAHFRAHPEWKCDCISCNKDRRKSSTGSGRSKLSSTGECDIPVSPGQTERQVDDEDDDHLVIADPLSLEIDLKCKEKVTDSDSESHYEADGPPQSSGAFNTATATSSNHLSYFQPRGSHFKTVPYSPQSIKTEDIQSSQPSTPTTAFSTVGNGSSLAILKPAMSAKATSDNYQSPLTVLIGNGTNLCISEASSDRQPFVMQVSSSASSDMPLQCVYVQPPTYDPSRLSLQLMPKVTASSAPPHSVIVSQPSRVVAAVDTPKREPLFYQKSKVKCPSLEDDTNAQDDGGGEFKLAPTPAQLGRAPLQRRQSMAVSIPSQGSAEGSPDLQSPCAKKSFFKRNIEDGMDNILFHRVLETVNFEAKFSSLPRFQPCDGQSPSAISIPSPSLFNCGNLRRRGPPLTAPARGPEEDLSSATEAPLSLPSAHPVAGTHFFGPDFSLENIRELQEADEGASPSPRTPRTPGTKDPDKGHRRTLEQRRQLVMQLFKDHSIFPSSKATSMFQAEHSDIFPTRGTLQLKIREVRQKLMAQNNQLTPLTPSPGPQSAGPHEPLKVSSNS</sequence>
<dbReference type="GO" id="GO:0000981">
    <property type="term" value="F:DNA-binding transcription factor activity, RNA polymerase II-specific"/>
    <property type="evidence" value="ECO:0007669"/>
    <property type="project" value="TreeGrafter"/>
</dbReference>
<feature type="compositionally biased region" description="Polar residues" evidence="6">
    <location>
        <begin position="697"/>
        <end position="706"/>
    </location>
</feature>
<keyword evidence="3" id="KW-0238">DNA-binding</keyword>
<evidence type="ECO:0000256" key="5">
    <source>
        <dbReference type="ARBA" id="ARBA00023242"/>
    </source>
</evidence>
<feature type="region of interest" description="Disordered" evidence="6">
    <location>
        <begin position="997"/>
        <end position="1029"/>
    </location>
</feature>
<feature type="compositionally biased region" description="Basic and acidic residues" evidence="6">
    <location>
        <begin position="64"/>
        <end position="89"/>
    </location>
</feature>
<feature type="region of interest" description="Disordered" evidence="6">
    <location>
        <begin position="683"/>
        <end position="706"/>
    </location>
</feature>
<dbReference type="InterPro" id="IPR036397">
    <property type="entry name" value="RNaseH_sf"/>
</dbReference>
<keyword evidence="4" id="KW-0804">Transcription</keyword>
<feature type="compositionally biased region" description="Polar residues" evidence="6">
    <location>
        <begin position="911"/>
        <end position="925"/>
    </location>
</feature>
<dbReference type="InterPro" id="IPR052412">
    <property type="entry name" value="CC-Dev_Transcription_Reg"/>
</dbReference>
<evidence type="ECO:0000256" key="4">
    <source>
        <dbReference type="ARBA" id="ARBA00023163"/>
    </source>
</evidence>
<feature type="region of interest" description="Disordered" evidence="6">
    <location>
        <begin position="1130"/>
        <end position="1161"/>
    </location>
</feature>
<dbReference type="PROSITE" id="PS50118">
    <property type="entry name" value="HMG_BOX_2"/>
    <property type="match status" value="1"/>
</dbReference>
<dbReference type="PANTHER" id="PTHR13059:SF13">
    <property type="entry name" value="PROTEIN CAPICUA HOMOLOG"/>
    <property type="match status" value="1"/>
</dbReference>
<name>N6TIM6_DENPD</name>
<dbReference type="FunFam" id="1.10.30.10:FF:000075">
    <property type="entry name" value="Capicua transcriptional repressor a"/>
    <property type="match status" value="1"/>
</dbReference>
<dbReference type="GO" id="GO:0005634">
    <property type="term" value="C:nucleus"/>
    <property type="evidence" value="ECO:0007669"/>
    <property type="project" value="UniProtKB-UniRule"/>
</dbReference>
<dbReference type="Pfam" id="PF00505">
    <property type="entry name" value="HMG_box"/>
    <property type="match status" value="1"/>
</dbReference>
<dbReference type="EMBL" id="KB740562">
    <property type="protein sequence ID" value="ENN80289.1"/>
    <property type="molecule type" value="Genomic_DNA"/>
</dbReference>
<feature type="compositionally biased region" description="Basic and acidic residues" evidence="6">
    <location>
        <begin position="1067"/>
        <end position="1076"/>
    </location>
</feature>
<evidence type="ECO:0000256" key="2">
    <source>
        <dbReference type="ARBA" id="ARBA00023015"/>
    </source>
</evidence>
<feature type="compositionally biased region" description="Low complexity" evidence="6">
    <location>
        <begin position="1057"/>
        <end position="1066"/>
    </location>
</feature>
<dbReference type="Gene3D" id="3.30.420.10">
    <property type="entry name" value="Ribonuclease H-like superfamily/Ribonuclease H"/>
    <property type="match status" value="1"/>
</dbReference>
<evidence type="ECO:0000256" key="1">
    <source>
        <dbReference type="ARBA" id="ARBA00022553"/>
    </source>
</evidence>
<feature type="compositionally biased region" description="Low complexity" evidence="6">
    <location>
        <begin position="397"/>
        <end position="407"/>
    </location>
</feature>
<reference evidence="7" key="1">
    <citation type="journal article" date="2013" name="Genome Biol.">
        <title>Draft genome of the mountain pine beetle, Dendroctonus ponderosae Hopkins, a major forest pest.</title>
        <authorList>
            <person name="Keeling C.I."/>
            <person name="Yuen M.M."/>
            <person name="Liao N.Y."/>
            <person name="Docking T.R."/>
            <person name="Chan S.K."/>
            <person name="Taylor G.A."/>
            <person name="Palmquist D.L."/>
            <person name="Jackman S.D."/>
            <person name="Nguyen A."/>
            <person name="Li M."/>
            <person name="Henderson H."/>
            <person name="Janes J.K."/>
            <person name="Zhao Y."/>
            <person name="Pandoh P."/>
            <person name="Moore R."/>
            <person name="Sperling F.A."/>
            <person name="Huber D.P."/>
            <person name="Birol I."/>
            <person name="Jones S.J."/>
            <person name="Bohlmann J."/>
        </authorList>
    </citation>
    <scope>NUCLEOTIDE SEQUENCE</scope>
</reference>
<organism evidence="7">
    <name type="scientific">Dendroctonus ponderosae</name>
    <name type="common">Mountain pine beetle</name>
    <dbReference type="NCBI Taxonomy" id="77166"/>
    <lineage>
        <taxon>Eukaryota</taxon>
        <taxon>Metazoa</taxon>
        <taxon>Ecdysozoa</taxon>
        <taxon>Arthropoda</taxon>
        <taxon>Hexapoda</taxon>
        <taxon>Insecta</taxon>
        <taxon>Pterygota</taxon>
        <taxon>Neoptera</taxon>
        <taxon>Endopterygota</taxon>
        <taxon>Coleoptera</taxon>
        <taxon>Polyphaga</taxon>
        <taxon>Cucujiformia</taxon>
        <taxon>Curculionidae</taxon>
        <taxon>Scolytinae</taxon>
        <taxon>Dendroctonus</taxon>
    </lineage>
</organism>
<dbReference type="InterPro" id="IPR036910">
    <property type="entry name" value="HMG_box_dom_sf"/>
</dbReference>
<dbReference type="Gene3D" id="1.10.30.10">
    <property type="entry name" value="High mobility group box domain"/>
    <property type="match status" value="1"/>
</dbReference>
<evidence type="ECO:0000256" key="6">
    <source>
        <dbReference type="SAM" id="MobiDB-lite"/>
    </source>
</evidence>
<feature type="compositionally biased region" description="Polar residues" evidence="6">
    <location>
        <begin position="1131"/>
        <end position="1140"/>
    </location>
</feature>
<keyword evidence="2" id="KW-0805">Transcription regulation</keyword>
<gene>
    <name evidence="7" type="ORF">YQE_03282</name>
</gene>
<dbReference type="OMA" id="HNTHGFM"/>
<keyword evidence="5" id="KW-0539">Nucleus</keyword>
<dbReference type="Pfam" id="PF25981">
    <property type="entry name" value="HTH_Cic_C"/>
    <property type="match status" value="1"/>
</dbReference>
<dbReference type="SUPFAM" id="SSF47095">
    <property type="entry name" value="HMG-box"/>
    <property type="match status" value="1"/>
</dbReference>
<feature type="non-terminal residue" evidence="7">
    <location>
        <position position="1"/>
    </location>
</feature>
<feature type="region of interest" description="Disordered" evidence="6">
    <location>
        <begin position="1050"/>
        <end position="1076"/>
    </location>
</feature>
<dbReference type="SMART" id="SM00398">
    <property type="entry name" value="HMG"/>
    <property type="match status" value="1"/>
</dbReference>
<keyword evidence="1" id="KW-0597">Phosphoprotein</keyword>
<dbReference type="HOGENOM" id="CLU_254939_0_0_1"/>
<evidence type="ECO:0000313" key="7">
    <source>
        <dbReference type="EMBL" id="ENN80289.1"/>
    </source>
</evidence>
<dbReference type="InterPro" id="IPR009071">
    <property type="entry name" value="HMG_box_dom"/>
</dbReference>
<accession>N6TIM6</accession>
<dbReference type="OrthoDB" id="10051111at2759"/>
<dbReference type="AlphaFoldDB" id="N6TIM6"/>
<feature type="region of interest" description="Disordered" evidence="6">
    <location>
        <begin position="36"/>
        <end position="89"/>
    </location>
</feature>
<feature type="compositionally biased region" description="Acidic residues" evidence="6">
    <location>
        <begin position="375"/>
        <end position="388"/>
    </location>
</feature>
<proteinExistence type="predicted"/>
<dbReference type="PANTHER" id="PTHR13059">
    <property type="entry name" value="HMG-BOX TRANSCRIPTION FACTOR BBX"/>
    <property type="match status" value="1"/>
</dbReference>
<dbReference type="InterPro" id="IPR058607">
    <property type="entry name" value="HMG-box_Cic-like"/>
</dbReference>
<protein>
    <submittedName>
        <fullName evidence="7">Uncharacterized protein</fullName>
    </submittedName>
</protein>
<feature type="compositionally biased region" description="Low complexity" evidence="6">
    <location>
        <begin position="629"/>
        <end position="641"/>
    </location>
</feature>